<dbReference type="PROSITE" id="PS50110">
    <property type="entry name" value="RESPONSE_REGULATORY"/>
    <property type="match status" value="1"/>
</dbReference>
<dbReference type="SUPFAM" id="SSF46894">
    <property type="entry name" value="C-terminal effector domain of the bipartite response regulators"/>
    <property type="match status" value="1"/>
</dbReference>
<dbReference type="PANTHER" id="PTHR48111:SF40">
    <property type="entry name" value="PHOSPHATE REGULON TRANSCRIPTIONAL REGULATORY PROTEIN PHOB"/>
    <property type="match status" value="1"/>
</dbReference>
<keyword evidence="1 6" id="KW-0597">Phosphoprotein</keyword>
<dbReference type="GO" id="GO:0005829">
    <property type="term" value="C:cytosol"/>
    <property type="evidence" value="ECO:0007669"/>
    <property type="project" value="TreeGrafter"/>
</dbReference>
<dbReference type="SMART" id="SM00862">
    <property type="entry name" value="Trans_reg_C"/>
    <property type="match status" value="1"/>
</dbReference>
<dbReference type="InterPro" id="IPR001867">
    <property type="entry name" value="OmpR/PhoB-type_DNA-bd"/>
</dbReference>
<evidence type="ECO:0000313" key="10">
    <source>
        <dbReference type="EMBL" id="MDI6451230.1"/>
    </source>
</evidence>
<feature type="DNA-binding region" description="OmpR/PhoB-type" evidence="7">
    <location>
        <begin position="131"/>
        <end position="227"/>
    </location>
</feature>
<comment type="caution">
    <text evidence="10">The sequence shown here is derived from an EMBL/GenBank/DDBJ whole genome shotgun (WGS) entry which is preliminary data.</text>
</comment>
<dbReference type="RefSeq" id="WP_349246637.1">
    <property type="nucleotide sequence ID" value="NZ_JASCXX010000030.1"/>
</dbReference>
<accession>A0AAW6U018</accession>
<protein>
    <submittedName>
        <fullName evidence="10">Response regulator transcription factor</fullName>
    </submittedName>
</protein>
<evidence type="ECO:0000256" key="3">
    <source>
        <dbReference type="ARBA" id="ARBA00023015"/>
    </source>
</evidence>
<evidence type="ECO:0000256" key="4">
    <source>
        <dbReference type="ARBA" id="ARBA00023125"/>
    </source>
</evidence>
<evidence type="ECO:0000256" key="2">
    <source>
        <dbReference type="ARBA" id="ARBA00023012"/>
    </source>
</evidence>
<dbReference type="InterPro" id="IPR016032">
    <property type="entry name" value="Sig_transdc_resp-reg_C-effctor"/>
</dbReference>
<evidence type="ECO:0000259" key="9">
    <source>
        <dbReference type="PROSITE" id="PS51755"/>
    </source>
</evidence>
<keyword evidence="2" id="KW-0902">Two-component regulatory system</keyword>
<evidence type="ECO:0000256" key="6">
    <source>
        <dbReference type="PROSITE-ProRule" id="PRU00169"/>
    </source>
</evidence>
<dbReference type="Pfam" id="PF00072">
    <property type="entry name" value="Response_reg"/>
    <property type="match status" value="1"/>
</dbReference>
<dbReference type="InterPro" id="IPR039420">
    <property type="entry name" value="WalR-like"/>
</dbReference>
<dbReference type="EMBL" id="JASCXX010000030">
    <property type="protein sequence ID" value="MDI6451230.1"/>
    <property type="molecule type" value="Genomic_DNA"/>
</dbReference>
<dbReference type="FunFam" id="3.40.50.2300:FF:000001">
    <property type="entry name" value="DNA-binding response regulator PhoB"/>
    <property type="match status" value="1"/>
</dbReference>
<dbReference type="Pfam" id="PF00486">
    <property type="entry name" value="Trans_reg_C"/>
    <property type="match status" value="1"/>
</dbReference>
<sequence length="230" mass="25550">MGKGTILVVDDEEDIQELVELHLVREGYDVCTAGSGEEALEVAQAKQPALTILDLMLPGIDGLQVCQILKANPKTRQMPVIMLTAKSEESDVVTGLELGADDYITKPFSSKVLVARVRRVLRKTADRDSDEGVIQIHDLRIDSTRCEVLLKGKALSLTFSEFNILRVLARRPGVVFTRYQIVDSLHGGNYIVSERAVDVQIAYLRKKLGDCKDYIETVRGVGYRFKDSPS</sequence>
<dbReference type="PROSITE" id="PS51755">
    <property type="entry name" value="OMPR_PHOB"/>
    <property type="match status" value="1"/>
</dbReference>
<dbReference type="GO" id="GO:0006355">
    <property type="term" value="P:regulation of DNA-templated transcription"/>
    <property type="evidence" value="ECO:0007669"/>
    <property type="project" value="InterPro"/>
</dbReference>
<dbReference type="AlphaFoldDB" id="A0AAW6U018"/>
<organism evidence="10 11">
    <name type="scientific">Anaerobaca lacustris</name>
    <dbReference type="NCBI Taxonomy" id="3044600"/>
    <lineage>
        <taxon>Bacteria</taxon>
        <taxon>Pseudomonadati</taxon>
        <taxon>Planctomycetota</taxon>
        <taxon>Phycisphaerae</taxon>
        <taxon>Sedimentisphaerales</taxon>
        <taxon>Anaerobacaceae</taxon>
        <taxon>Anaerobaca</taxon>
    </lineage>
</organism>
<proteinExistence type="predicted"/>
<evidence type="ECO:0000256" key="7">
    <source>
        <dbReference type="PROSITE-ProRule" id="PRU01091"/>
    </source>
</evidence>
<keyword evidence="4 7" id="KW-0238">DNA-binding</keyword>
<dbReference type="GO" id="GO:0000156">
    <property type="term" value="F:phosphorelay response regulator activity"/>
    <property type="evidence" value="ECO:0007669"/>
    <property type="project" value="TreeGrafter"/>
</dbReference>
<dbReference type="InterPro" id="IPR036388">
    <property type="entry name" value="WH-like_DNA-bd_sf"/>
</dbReference>
<feature type="domain" description="Response regulatory" evidence="8">
    <location>
        <begin position="5"/>
        <end position="121"/>
    </location>
</feature>
<evidence type="ECO:0000259" key="8">
    <source>
        <dbReference type="PROSITE" id="PS50110"/>
    </source>
</evidence>
<dbReference type="CDD" id="cd00383">
    <property type="entry name" value="trans_reg_C"/>
    <property type="match status" value="1"/>
</dbReference>
<feature type="modified residue" description="4-aspartylphosphate" evidence="6">
    <location>
        <position position="54"/>
    </location>
</feature>
<dbReference type="GO" id="GO:0000976">
    <property type="term" value="F:transcription cis-regulatory region binding"/>
    <property type="evidence" value="ECO:0007669"/>
    <property type="project" value="TreeGrafter"/>
</dbReference>
<evidence type="ECO:0000256" key="1">
    <source>
        <dbReference type="ARBA" id="ARBA00022553"/>
    </source>
</evidence>
<dbReference type="SUPFAM" id="SSF52172">
    <property type="entry name" value="CheY-like"/>
    <property type="match status" value="1"/>
</dbReference>
<dbReference type="InterPro" id="IPR011006">
    <property type="entry name" value="CheY-like_superfamily"/>
</dbReference>
<keyword evidence="11" id="KW-1185">Reference proteome</keyword>
<dbReference type="Gene3D" id="3.40.50.2300">
    <property type="match status" value="1"/>
</dbReference>
<dbReference type="Gene3D" id="1.10.10.10">
    <property type="entry name" value="Winged helix-like DNA-binding domain superfamily/Winged helix DNA-binding domain"/>
    <property type="match status" value="1"/>
</dbReference>
<dbReference type="Proteomes" id="UP001431776">
    <property type="component" value="Unassembled WGS sequence"/>
</dbReference>
<dbReference type="PANTHER" id="PTHR48111">
    <property type="entry name" value="REGULATOR OF RPOS"/>
    <property type="match status" value="1"/>
</dbReference>
<evidence type="ECO:0000256" key="5">
    <source>
        <dbReference type="ARBA" id="ARBA00023163"/>
    </source>
</evidence>
<dbReference type="SMART" id="SM00448">
    <property type="entry name" value="REC"/>
    <property type="match status" value="1"/>
</dbReference>
<keyword evidence="3" id="KW-0805">Transcription regulation</keyword>
<dbReference type="GO" id="GO:0032993">
    <property type="term" value="C:protein-DNA complex"/>
    <property type="evidence" value="ECO:0007669"/>
    <property type="project" value="TreeGrafter"/>
</dbReference>
<reference evidence="10" key="1">
    <citation type="submission" date="2023-05" db="EMBL/GenBank/DDBJ databases">
        <title>Anaerotaeda fermentans gen. nov., sp. nov., a novel anaerobic planctomycete of the new family within the order Sedimentisphaerales isolated from Taman Peninsula, Russia.</title>
        <authorList>
            <person name="Khomyakova M.A."/>
            <person name="Merkel A.Y."/>
            <person name="Slobodkin A.I."/>
        </authorList>
    </citation>
    <scope>NUCLEOTIDE SEQUENCE</scope>
    <source>
        <strain evidence="10">M17dextr</strain>
    </source>
</reference>
<dbReference type="InterPro" id="IPR001789">
    <property type="entry name" value="Sig_transdc_resp-reg_receiver"/>
</dbReference>
<keyword evidence="5" id="KW-0804">Transcription</keyword>
<gene>
    <name evidence="10" type="ORF">QJ522_19365</name>
</gene>
<evidence type="ECO:0000313" key="11">
    <source>
        <dbReference type="Proteomes" id="UP001431776"/>
    </source>
</evidence>
<feature type="domain" description="OmpR/PhoB-type" evidence="9">
    <location>
        <begin position="131"/>
        <end position="227"/>
    </location>
</feature>
<name>A0AAW6U018_9BACT</name>